<evidence type="ECO:0000313" key="12">
    <source>
        <dbReference type="EMBL" id="MEP0815605.1"/>
    </source>
</evidence>
<dbReference type="InterPro" id="IPR013767">
    <property type="entry name" value="PAS_fold"/>
</dbReference>
<comment type="catalytic activity">
    <reaction evidence="1">
        <text>ATP + protein L-histidine = ADP + protein N-phospho-L-histidine.</text>
        <dbReference type="EC" id="2.7.13.3"/>
    </reaction>
</comment>
<proteinExistence type="predicted"/>
<dbReference type="CDD" id="cd00130">
    <property type="entry name" value="PAS"/>
    <property type="match status" value="1"/>
</dbReference>
<dbReference type="InterPro" id="IPR003594">
    <property type="entry name" value="HATPase_dom"/>
</dbReference>
<evidence type="ECO:0000256" key="2">
    <source>
        <dbReference type="ARBA" id="ARBA00012438"/>
    </source>
</evidence>
<dbReference type="CDD" id="cd00082">
    <property type="entry name" value="HisKA"/>
    <property type="match status" value="1"/>
</dbReference>
<dbReference type="Proteomes" id="UP001464891">
    <property type="component" value="Unassembled WGS sequence"/>
</dbReference>
<keyword evidence="4" id="KW-0808">Transferase</keyword>
<dbReference type="EMBL" id="JAMPKM010000001">
    <property type="protein sequence ID" value="MEP0815605.1"/>
    <property type="molecule type" value="Genomic_DNA"/>
</dbReference>
<keyword evidence="6" id="KW-0902">Two-component regulatory system</keyword>
<dbReference type="PROSITE" id="PS50109">
    <property type="entry name" value="HIS_KIN"/>
    <property type="match status" value="1"/>
</dbReference>
<dbReference type="InterPro" id="IPR001789">
    <property type="entry name" value="Sig_transdc_resp-reg_receiver"/>
</dbReference>
<dbReference type="InterPro" id="IPR004358">
    <property type="entry name" value="Sig_transdc_His_kin-like_C"/>
</dbReference>
<feature type="domain" description="PAS" evidence="10">
    <location>
        <begin position="132"/>
        <end position="187"/>
    </location>
</feature>
<evidence type="ECO:0000256" key="5">
    <source>
        <dbReference type="ARBA" id="ARBA00022777"/>
    </source>
</evidence>
<dbReference type="InterPro" id="IPR000014">
    <property type="entry name" value="PAS"/>
</dbReference>
<evidence type="ECO:0000256" key="3">
    <source>
        <dbReference type="ARBA" id="ARBA00022553"/>
    </source>
</evidence>
<dbReference type="Gene3D" id="3.40.50.2300">
    <property type="match status" value="1"/>
</dbReference>
<dbReference type="SMART" id="SM00448">
    <property type="entry name" value="REC"/>
    <property type="match status" value="1"/>
</dbReference>
<dbReference type="InterPro" id="IPR003661">
    <property type="entry name" value="HisK_dim/P_dom"/>
</dbReference>
<dbReference type="PROSITE" id="PS50110">
    <property type="entry name" value="RESPONSE_REGULATORY"/>
    <property type="match status" value="1"/>
</dbReference>
<gene>
    <name evidence="12" type="ORF">NC998_00675</name>
</gene>
<evidence type="ECO:0000259" key="9">
    <source>
        <dbReference type="PROSITE" id="PS50110"/>
    </source>
</evidence>
<dbReference type="CDD" id="cd17534">
    <property type="entry name" value="REC_DC-like"/>
    <property type="match status" value="1"/>
</dbReference>
<evidence type="ECO:0000259" key="10">
    <source>
        <dbReference type="PROSITE" id="PS50112"/>
    </source>
</evidence>
<dbReference type="InterPro" id="IPR036890">
    <property type="entry name" value="HATPase_C_sf"/>
</dbReference>
<feature type="domain" description="PAC" evidence="11">
    <location>
        <begin position="210"/>
        <end position="262"/>
    </location>
</feature>
<accession>A0ABV0J1F6</accession>
<dbReference type="InterPro" id="IPR005467">
    <property type="entry name" value="His_kinase_dom"/>
</dbReference>
<dbReference type="SUPFAM" id="SSF52172">
    <property type="entry name" value="CheY-like"/>
    <property type="match status" value="1"/>
</dbReference>
<name>A0ABV0J1F6_9CYAN</name>
<dbReference type="SMART" id="SM00388">
    <property type="entry name" value="HisKA"/>
    <property type="match status" value="1"/>
</dbReference>
<evidence type="ECO:0000256" key="7">
    <source>
        <dbReference type="PROSITE-ProRule" id="PRU00169"/>
    </source>
</evidence>
<dbReference type="SMART" id="SM00387">
    <property type="entry name" value="HATPase_c"/>
    <property type="match status" value="1"/>
</dbReference>
<evidence type="ECO:0000256" key="6">
    <source>
        <dbReference type="ARBA" id="ARBA00023012"/>
    </source>
</evidence>
<dbReference type="PROSITE" id="PS50113">
    <property type="entry name" value="PAC"/>
    <property type="match status" value="1"/>
</dbReference>
<dbReference type="NCBIfam" id="TIGR00229">
    <property type="entry name" value="sensory_box"/>
    <property type="match status" value="1"/>
</dbReference>
<feature type="modified residue" description="4-aspartylphosphate" evidence="7">
    <location>
        <position position="55"/>
    </location>
</feature>
<dbReference type="SUPFAM" id="SSF47384">
    <property type="entry name" value="Homodimeric domain of signal transducing histidine kinase"/>
    <property type="match status" value="1"/>
</dbReference>
<dbReference type="PROSITE" id="PS50112">
    <property type="entry name" value="PAS"/>
    <property type="match status" value="1"/>
</dbReference>
<dbReference type="Pfam" id="PF00989">
    <property type="entry name" value="PAS"/>
    <property type="match status" value="1"/>
</dbReference>
<dbReference type="PANTHER" id="PTHR43047">
    <property type="entry name" value="TWO-COMPONENT HISTIDINE PROTEIN KINASE"/>
    <property type="match status" value="1"/>
</dbReference>
<dbReference type="InterPro" id="IPR035965">
    <property type="entry name" value="PAS-like_dom_sf"/>
</dbReference>
<dbReference type="Pfam" id="PF00512">
    <property type="entry name" value="HisKA"/>
    <property type="match status" value="1"/>
</dbReference>
<dbReference type="InterPro" id="IPR000700">
    <property type="entry name" value="PAS-assoc_C"/>
</dbReference>
<protein>
    <recommendedName>
        <fullName evidence="2">histidine kinase</fullName>
        <ecNumber evidence="2">2.7.13.3</ecNumber>
    </recommendedName>
</protein>
<dbReference type="Gene3D" id="1.10.287.130">
    <property type="match status" value="1"/>
</dbReference>
<dbReference type="Pfam" id="PF02518">
    <property type="entry name" value="HATPase_c"/>
    <property type="match status" value="1"/>
</dbReference>
<organism evidence="12 13">
    <name type="scientific">Trichocoleus desertorum GB2-A4</name>
    <dbReference type="NCBI Taxonomy" id="2933944"/>
    <lineage>
        <taxon>Bacteria</taxon>
        <taxon>Bacillati</taxon>
        <taxon>Cyanobacteriota</taxon>
        <taxon>Cyanophyceae</taxon>
        <taxon>Leptolyngbyales</taxon>
        <taxon>Trichocoleusaceae</taxon>
        <taxon>Trichocoleus</taxon>
    </lineage>
</organism>
<comment type="caution">
    <text evidence="12">The sequence shown here is derived from an EMBL/GenBank/DDBJ whole genome shotgun (WGS) entry which is preliminary data.</text>
</comment>
<keyword evidence="13" id="KW-1185">Reference proteome</keyword>
<dbReference type="Gene3D" id="3.30.565.10">
    <property type="entry name" value="Histidine kinase-like ATPase, C-terminal domain"/>
    <property type="match status" value="1"/>
</dbReference>
<sequence>MTTINIMVVEDESIVAKDLQNRLKKFGYAVPVVAASGEEAILRASESHLDLVLMDIRLKGAIDGIEAARQIHHRFQLPIIYLTAYADDDTLARAKQTQPYGYILKPFKERELNTTIEITLARHRLERQLQEREQWLSTVLRSIADAVITIDTTGLITFMNPVAESLTGWQQAQALGKPTIAVFQTEDEATQSILQQPISSFFDTSLGMKTAVETSLRCSDDQDIPIEYSITPLQNDQHLIMGAVLVFRDRTEQLKAKAAIRQQAEQARLVAELQKLNQLKDDFLSTVSHELRTPMSNMKMALQMLTIATNAERQQRYLEILKAECAREIDLINDLLDLQRLEAASYPTFLVEAINLQDWFSSLIEPFRSRLQEHQQVIKIDLPENFPPLITDRASLERMLVELLNNACKYTPAGGQIILKAEQVTSTSPPFESVPLTCLIIQNQAEIPPTELLRIFDKFYRVPHADPWKQGGTGLGLALVKRLVEQLQGNIQVESSHGWTVFTMQLPPLNLVTNPES</sequence>
<evidence type="ECO:0000313" key="13">
    <source>
        <dbReference type="Proteomes" id="UP001464891"/>
    </source>
</evidence>
<dbReference type="SUPFAM" id="SSF55874">
    <property type="entry name" value="ATPase domain of HSP90 chaperone/DNA topoisomerase II/histidine kinase"/>
    <property type="match status" value="1"/>
</dbReference>
<reference evidence="12 13" key="1">
    <citation type="submission" date="2022-04" db="EMBL/GenBank/DDBJ databases">
        <title>Positive selection, recombination, and allopatry shape intraspecific diversity of widespread and dominant cyanobacteria.</title>
        <authorList>
            <person name="Wei J."/>
            <person name="Shu W."/>
            <person name="Hu C."/>
        </authorList>
    </citation>
    <scope>NUCLEOTIDE SEQUENCE [LARGE SCALE GENOMIC DNA]</scope>
    <source>
        <strain evidence="12 13">GB2-A4</strain>
    </source>
</reference>
<dbReference type="Pfam" id="PF00072">
    <property type="entry name" value="Response_reg"/>
    <property type="match status" value="1"/>
</dbReference>
<keyword evidence="5" id="KW-0418">Kinase</keyword>
<feature type="domain" description="Histidine kinase" evidence="8">
    <location>
        <begin position="286"/>
        <end position="510"/>
    </location>
</feature>
<dbReference type="Gene3D" id="3.30.450.20">
    <property type="entry name" value="PAS domain"/>
    <property type="match status" value="1"/>
</dbReference>
<feature type="domain" description="Response regulatory" evidence="9">
    <location>
        <begin position="5"/>
        <end position="120"/>
    </location>
</feature>
<dbReference type="PANTHER" id="PTHR43047:SF72">
    <property type="entry name" value="OSMOSENSING HISTIDINE PROTEIN KINASE SLN1"/>
    <property type="match status" value="1"/>
</dbReference>
<dbReference type="InterPro" id="IPR036097">
    <property type="entry name" value="HisK_dim/P_sf"/>
</dbReference>
<evidence type="ECO:0000259" key="8">
    <source>
        <dbReference type="PROSITE" id="PS50109"/>
    </source>
</evidence>
<dbReference type="InterPro" id="IPR011006">
    <property type="entry name" value="CheY-like_superfamily"/>
</dbReference>
<dbReference type="RefSeq" id="WP_190431153.1">
    <property type="nucleotide sequence ID" value="NZ_JAMPKM010000001.1"/>
</dbReference>
<dbReference type="SMART" id="SM00091">
    <property type="entry name" value="PAS"/>
    <property type="match status" value="1"/>
</dbReference>
<dbReference type="SUPFAM" id="SSF55785">
    <property type="entry name" value="PYP-like sensor domain (PAS domain)"/>
    <property type="match status" value="1"/>
</dbReference>
<dbReference type="EC" id="2.7.13.3" evidence="2"/>
<evidence type="ECO:0000256" key="4">
    <source>
        <dbReference type="ARBA" id="ARBA00022679"/>
    </source>
</evidence>
<evidence type="ECO:0000259" key="11">
    <source>
        <dbReference type="PROSITE" id="PS50113"/>
    </source>
</evidence>
<keyword evidence="3 7" id="KW-0597">Phosphoprotein</keyword>
<dbReference type="PRINTS" id="PR00344">
    <property type="entry name" value="BCTRLSENSOR"/>
</dbReference>
<evidence type="ECO:0000256" key="1">
    <source>
        <dbReference type="ARBA" id="ARBA00000085"/>
    </source>
</evidence>